<evidence type="ECO:0000256" key="1">
    <source>
        <dbReference type="ARBA" id="ARBA00005510"/>
    </source>
</evidence>
<evidence type="ECO:0000259" key="5">
    <source>
        <dbReference type="PROSITE" id="PS50888"/>
    </source>
</evidence>
<dbReference type="PROSITE" id="PS50888">
    <property type="entry name" value="BHLH"/>
    <property type="match status" value="1"/>
</dbReference>
<keyword evidence="3" id="KW-0805">Transcription regulation</keyword>
<name>A0A515HG21_CYMEN</name>
<sequence>MSRRSSRSRQRSFTSSRITENQINDLISILQNLVPEAQIYATGNRDSAAGDLQEVCNYIRSLHEEIDYLSQRNSELLPTADSSILAGIFRSLLM</sequence>
<keyword evidence="2" id="KW-0341">Growth regulation</keyword>
<dbReference type="InterPro" id="IPR011598">
    <property type="entry name" value="bHLH_dom"/>
</dbReference>
<feature type="domain" description="BHLH" evidence="5">
    <location>
        <begin position="7"/>
        <end position="62"/>
    </location>
</feature>
<evidence type="ECO:0000256" key="4">
    <source>
        <dbReference type="ARBA" id="ARBA00023163"/>
    </source>
</evidence>
<evidence type="ECO:0000313" key="6">
    <source>
        <dbReference type="EMBL" id="QDL88351.1"/>
    </source>
</evidence>
<dbReference type="GO" id="GO:0046983">
    <property type="term" value="F:protein dimerization activity"/>
    <property type="evidence" value="ECO:0007669"/>
    <property type="project" value="InterPro"/>
</dbReference>
<evidence type="ECO:0000256" key="2">
    <source>
        <dbReference type="ARBA" id="ARBA00022604"/>
    </source>
</evidence>
<dbReference type="InterPro" id="IPR036638">
    <property type="entry name" value="HLH_DNA-bd_sf"/>
</dbReference>
<dbReference type="SUPFAM" id="SSF47459">
    <property type="entry name" value="HLH, helix-loop-helix DNA-binding domain"/>
    <property type="match status" value="1"/>
</dbReference>
<dbReference type="Gene3D" id="4.10.280.10">
    <property type="entry name" value="Helix-loop-helix DNA-binding domain"/>
    <property type="match status" value="1"/>
</dbReference>
<dbReference type="InterPro" id="IPR044293">
    <property type="entry name" value="PRE"/>
</dbReference>
<organism evidence="6">
    <name type="scientific">Cymbidium ensifolium</name>
    <name type="common">Orchid</name>
    <name type="synonym">Epidendrum ensifolium</name>
    <dbReference type="NCBI Taxonomy" id="78740"/>
    <lineage>
        <taxon>Eukaryota</taxon>
        <taxon>Viridiplantae</taxon>
        <taxon>Streptophyta</taxon>
        <taxon>Embryophyta</taxon>
        <taxon>Tracheophyta</taxon>
        <taxon>Spermatophyta</taxon>
        <taxon>Magnoliopsida</taxon>
        <taxon>Liliopsida</taxon>
        <taxon>Asparagales</taxon>
        <taxon>Orchidaceae</taxon>
        <taxon>Epidendroideae</taxon>
        <taxon>Cymbidieae</taxon>
        <taxon>Cymbidiinae</taxon>
        <taxon>Cymbidium</taxon>
    </lineage>
</organism>
<accession>A0A515HG21</accession>
<dbReference type="PANTHER" id="PTHR46446:SF38">
    <property type="entry name" value="TRANSCRIPTION FACTOR ILI6"/>
    <property type="match status" value="1"/>
</dbReference>
<proteinExistence type="evidence at transcript level"/>
<protein>
    <submittedName>
        <fullName evidence="6">Transcription factor ILI6 isoform X1</fullName>
    </submittedName>
</protein>
<evidence type="ECO:0000256" key="3">
    <source>
        <dbReference type="ARBA" id="ARBA00023015"/>
    </source>
</evidence>
<dbReference type="GO" id="GO:0006355">
    <property type="term" value="P:regulation of DNA-templated transcription"/>
    <property type="evidence" value="ECO:0007669"/>
    <property type="project" value="InterPro"/>
</dbReference>
<dbReference type="PANTHER" id="PTHR46446">
    <property type="entry name" value="TRANSCRIPTION FACTOR PRE"/>
    <property type="match status" value="1"/>
</dbReference>
<dbReference type="AlphaFoldDB" id="A0A515HG21"/>
<keyword evidence="4" id="KW-0804">Transcription</keyword>
<comment type="similarity">
    <text evidence="1">Belongs to the bHLH protein family.</text>
</comment>
<reference evidence="6" key="1">
    <citation type="submission" date="2018-12" db="EMBL/GenBank/DDBJ databases">
        <authorList>
            <person name="Yang F."/>
            <person name="Zhu G."/>
            <person name="Wei Y."/>
        </authorList>
    </citation>
    <scope>NUCLEOTIDE SEQUENCE</scope>
</reference>
<dbReference type="Pfam" id="PF23174">
    <property type="entry name" value="bHLH_ILI"/>
    <property type="match status" value="1"/>
</dbReference>
<dbReference type="EMBL" id="MK303668">
    <property type="protein sequence ID" value="QDL88351.1"/>
    <property type="molecule type" value="mRNA"/>
</dbReference>
<dbReference type="GO" id="GO:0040008">
    <property type="term" value="P:regulation of growth"/>
    <property type="evidence" value="ECO:0007669"/>
    <property type="project" value="InterPro"/>
</dbReference>